<dbReference type="EMBL" id="CYHC01000014">
    <property type="protein sequence ID" value="CUA90599.1"/>
    <property type="molecule type" value="Genomic_DNA"/>
</dbReference>
<keyword evidence="3" id="KW-1185">Reference proteome</keyword>
<comment type="caution">
    <text evidence="2">The sequence shown here is derived from an EMBL/GenBank/DDBJ whole genome shotgun (WGS) entry which is preliminary data.</text>
</comment>
<name>A0ABP2A8D9_9HYPH</name>
<evidence type="ECO:0000313" key="2">
    <source>
        <dbReference type="EMBL" id="CUA90599.1"/>
    </source>
</evidence>
<feature type="domain" description="Bacteriophage phiJL001 Gp84 C-terminal" evidence="1">
    <location>
        <begin position="195"/>
        <end position="277"/>
    </location>
</feature>
<dbReference type="InterPro" id="IPR018964">
    <property type="entry name" value="Phage_phiJL001_Gp84_C"/>
</dbReference>
<dbReference type="Proteomes" id="UP000182178">
    <property type="component" value="Unassembled WGS sequence"/>
</dbReference>
<organism evidence="2 3">
    <name type="scientific">Chelatococcus sambhunathii</name>
    <dbReference type="NCBI Taxonomy" id="363953"/>
    <lineage>
        <taxon>Bacteria</taxon>
        <taxon>Pseudomonadati</taxon>
        <taxon>Pseudomonadota</taxon>
        <taxon>Alphaproteobacteria</taxon>
        <taxon>Hyphomicrobiales</taxon>
        <taxon>Chelatococcaceae</taxon>
        <taxon>Chelatococcus</taxon>
    </lineage>
</organism>
<dbReference type="InterPro" id="IPR011928">
    <property type="entry name" value="Phage_phiJL001_Gp84"/>
</dbReference>
<accession>A0ABP2A8D9</accession>
<evidence type="ECO:0000313" key="3">
    <source>
        <dbReference type="Proteomes" id="UP000182178"/>
    </source>
</evidence>
<dbReference type="RefSeq" id="WP_055460814.1">
    <property type="nucleotide sequence ID" value="NZ_CYHC01000014.1"/>
</dbReference>
<dbReference type="Pfam" id="PF09356">
    <property type="entry name" value="Phage_BR0599"/>
    <property type="match status" value="1"/>
</dbReference>
<sequence>MRDLTASMQEKLASGLTTFCHCWLLERTDGVKLGFTDHDENLSFDGVTYEALAGMTASAVTQTLSLNVDTMDIAGALQSDHLNEADLAAGLYNNAALTLYLVDWTDVTDRDIVFAGSVGEISRGLNAFTAEMRGLSHALNQERGRIYQRACDADLGDGRCTVNLDSPTYKGNGTVDGVSSGHVFSASGLDGFSDGWFTGGKLVWTSGANQGAAIEVKTHVNTGTEVSFELWESMAFDIVAGEQFTVRAGCDKSLDTCIAKFGNVANFRGFPFIPGNDAVVSYPNTGDRNDGKSRLGG</sequence>
<proteinExistence type="predicted"/>
<dbReference type="NCBIfam" id="TIGR02218">
    <property type="entry name" value="phg_TIGR02218"/>
    <property type="match status" value="1"/>
</dbReference>
<gene>
    <name evidence="2" type="ORF">Ga0061061_11419</name>
</gene>
<protein>
    <recommendedName>
        <fullName evidence="1">Bacteriophage phiJL001 Gp84 C-terminal domain-containing protein</fullName>
    </recommendedName>
</protein>
<dbReference type="Pfam" id="PF09931">
    <property type="entry name" value="Phage_phiJL001_Gp84_N"/>
    <property type="match status" value="1"/>
</dbReference>
<reference evidence="2 3" key="1">
    <citation type="submission" date="2015-08" db="EMBL/GenBank/DDBJ databases">
        <authorList>
            <person name="Varghese N."/>
        </authorList>
    </citation>
    <scope>NUCLEOTIDE SEQUENCE [LARGE SCALE GENOMIC DNA]</scope>
    <source>
        <strain evidence="2 3">DSM 18167</strain>
    </source>
</reference>
<evidence type="ECO:0000259" key="1">
    <source>
        <dbReference type="Pfam" id="PF09356"/>
    </source>
</evidence>